<accession>A0A194QHX9</accession>
<gene>
    <name evidence="2" type="ORF">RR46_04000</name>
</gene>
<name>A0A194QHX9_PAPXU</name>
<sequence>MPDARREQRRRPRGPIDPRRSRARSAPRPPPFTKDALIVMPCVDTLLTDGRGLNNPLRKLHRRGPGAMP</sequence>
<dbReference type="EMBL" id="KQ458761">
    <property type="protein sequence ID" value="KPJ05163.1"/>
    <property type="molecule type" value="Genomic_DNA"/>
</dbReference>
<dbReference type="AlphaFoldDB" id="A0A194QHX9"/>
<organism evidence="2 3">
    <name type="scientific">Papilio xuthus</name>
    <name type="common">Asian swallowtail butterfly</name>
    <dbReference type="NCBI Taxonomy" id="66420"/>
    <lineage>
        <taxon>Eukaryota</taxon>
        <taxon>Metazoa</taxon>
        <taxon>Ecdysozoa</taxon>
        <taxon>Arthropoda</taxon>
        <taxon>Hexapoda</taxon>
        <taxon>Insecta</taxon>
        <taxon>Pterygota</taxon>
        <taxon>Neoptera</taxon>
        <taxon>Endopterygota</taxon>
        <taxon>Lepidoptera</taxon>
        <taxon>Glossata</taxon>
        <taxon>Ditrysia</taxon>
        <taxon>Papilionoidea</taxon>
        <taxon>Papilionidae</taxon>
        <taxon>Papilioninae</taxon>
        <taxon>Papilio</taxon>
    </lineage>
</organism>
<feature type="region of interest" description="Disordered" evidence="1">
    <location>
        <begin position="1"/>
        <end position="69"/>
    </location>
</feature>
<evidence type="ECO:0000313" key="2">
    <source>
        <dbReference type="EMBL" id="KPJ05163.1"/>
    </source>
</evidence>
<proteinExistence type="predicted"/>
<evidence type="ECO:0000256" key="1">
    <source>
        <dbReference type="SAM" id="MobiDB-lite"/>
    </source>
</evidence>
<dbReference type="Proteomes" id="UP000053268">
    <property type="component" value="Unassembled WGS sequence"/>
</dbReference>
<protein>
    <submittedName>
        <fullName evidence="2">Uncharacterized protein</fullName>
    </submittedName>
</protein>
<reference evidence="2 3" key="1">
    <citation type="journal article" date="2015" name="Nat. Commun.">
        <title>Outbred genome sequencing and CRISPR/Cas9 gene editing in butterflies.</title>
        <authorList>
            <person name="Li X."/>
            <person name="Fan D."/>
            <person name="Zhang W."/>
            <person name="Liu G."/>
            <person name="Zhang L."/>
            <person name="Zhao L."/>
            <person name="Fang X."/>
            <person name="Chen L."/>
            <person name="Dong Y."/>
            <person name="Chen Y."/>
            <person name="Ding Y."/>
            <person name="Zhao R."/>
            <person name="Feng M."/>
            <person name="Zhu Y."/>
            <person name="Feng Y."/>
            <person name="Jiang X."/>
            <person name="Zhu D."/>
            <person name="Xiang H."/>
            <person name="Feng X."/>
            <person name="Li S."/>
            <person name="Wang J."/>
            <person name="Zhang G."/>
            <person name="Kronforst M.R."/>
            <person name="Wang W."/>
        </authorList>
    </citation>
    <scope>NUCLEOTIDE SEQUENCE [LARGE SCALE GENOMIC DNA]</scope>
    <source>
        <strain evidence="2">Ya'a_city_454_Px</strain>
        <tissue evidence="2">Whole body</tissue>
    </source>
</reference>
<feature type="compositionally biased region" description="Basic residues" evidence="1">
    <location>
        <begin position="58"/>
        <end position="69"/>
    </location>
</feature>
<evidence type="ECO:0000313" key="3">
    <source>
        <dbReference type="Proteomes" id="UP000053268"/>
    </source>
</evidence>
<keyword evidence="3" id="KW-1185">Reference proteome</keyword>